<dbReference type="SMART" id="SM00248">
    <property type="entry name" value="ANK"/>
    <property type="match status" value="8"/>
</dbReference>
<dbReference type="InterPro" id="IPR053064">
    <property type="entry name" value="Ankyrin-MYND_domain-protein"/>
</dbReference>
<gene>
    <name evidence="10" type="primary">LOC101847989</name>
</gene>
<evidence type="ECO:0000259" key="8">
    <source>
        <dbReference type="PROSITE" id="PS50865"/>
    </source>
</evidence>
<accession>A0ABM0K1A5</accession>
<dbReference type="SUPFAM" id="SSF82185">
    <property type="entry name" value="Histone H3 K4-specific methyltransferase SET7/9 N-terminal domain"/>
    <property type="match status" value="2"/>
</dbReference>
<feature type="compositionally biased region" description="Basic and acidic residues" evidence="7">
    <location>
        <begin position="1103"/>
        <end position="1115"/>
    </location>
</feature>
<dbReference type="InterPro" id="IPR002110">
    <property type="entry name" value="Ankyrin_rpt"/>
</dbReference>
<feature type="domain" description="MYND-type" evidence="8">
    <location>
        <begin position="980"/>
        <end position="1020"/>
    </location>
</feature>
<evidence type="ECO:0000256" key="7">
    <source>
        <dbReference type="SAM" id="MobiDB-lite"/>
    </source>
</evidence>
<evidence type="ECO:0000256" key="1">
    <source>
        <dbReference type="ARBA" id="ARBA00022723"/>
    </source>
</evidence>
<dbReference type="PANTHER" id="PTHR15897:SF2">
    <property type="entry name" value="ANKYRIN REPEAT AND MYND DOMAIN-CONTAINING PROTEIN 1"/>
    <property type="match status" value="1"/>
</dbReference>
<sequence length="1243" mass="137754">MAVEGMQRLNTASSFEGSGIPGSIKVNYRTGAKFEGNVVDHKRIGHGTFVWPNGSKYEGDFSENLRHGKGTQVWSDGSSYTGDFVHDLRHGEGSIQWSNGETYEGTFFKDRRHGIGVYKWPDGSSYTGTFYMDKKEGYGTFNFATGDMFQGLYKEDEREGPGVVTYKDGTQDVGMWHGEKIIKLCTEIDKAFTITDHPEFEYKAEEHRAYITVEDENHTLAPIENVIYPPAALDYHPKLDLSEKLNELYSEALDPRSLAVDRKTFNEEFFKSMPKKQVMSSQVVAWNMTPSIVALQKHTLKHDAGKLRIDVDIDAILKLDRSKFKDKGPLERQSEELLVAAGSGDAAMVESLLNSGKVHPDVSDRHGRTALIGATVNWHIEVINILLNQGADVNKLSDEGCSALSAGTIFYYPVEGFLYNMAERYMVKPPELECADSKQDGMPKGILANNKERRASRLNQINKIRSESISTSTSLPLASKNSKFRPGGKDQVKILTTHPSGTLVEHSELREDDDGKITLTRYGDGDSAYGGDFENRFANGDEPDEEGPEEFESNQSMRNYHIEVSEQLVERCATQLSHNTLVVSREASEVGDSKARRLAVQMSHHERMKQTLDLLLRRGADPNSSSVPMPVIFFAIKSADVEMVQQLLMKGADTNTKLSAEKGGLYPIHIACAIPGEEGVHITELLLNALADPDARALEDDSFLNHTLEEEWSKDVISAESKAFLGGRTALQIACARDDNYKHACKVVRLLLEHKADASLMCNGFSPLALAITSGNDLAVDELLLFGADPSLTLTHGVGSALCVATSTEYEHRRTIQGRMQLVDKLIRAGANVLAPIQIGAKRVTGTAVDYAYYMFNQDRRIAHMPYHALTHAERETYNARRKLLAHIGDIMRNKAVEREKRKNFNDEKEGVRSQSPSANFVYIGAGAKLPPGVKSKAGAKAGQGQVKFESPGNEEEELKMAMEPARAPSPTRKPMFKYCYECGRSVGVRLAACTRCKEVYYCSKTCKLKAWNARHREECIRIGGRSRSPSPKHRASSPTAATVADRGKRTAVKIHDTDRSNARPSSKSSQPSLSGAQRRQSSAASDKKKKGDGTSNMPQGNESHRSSNSRDSKPPKGHSVSYSEQNSRTGSGKTKRSVDERSLPLTRKYKRNGVLEAVPKGRNIPNVVVVRGKATLKIYPVPTRPHRLPPLQHATKKWLVDAVPVKGLSKSAHGDRTLGKHRFRTGSPPNYQYVYVDNYSHN</sequence>
<dbReference type="Pfam" id="PF12796">
    <property type="entry name" value="Ank_2"/>
    <property type="match status" value="2"/>
</dbReference>
<reference evidence="10" key="1">
    <citation type="submission" date="2025-08" db="UniProtKB">
        <authorList>
            <consortium name="RefSeq"/>
        </authorList>
    </citation>
    <scope>IDENTIFICATION</scope>
</reference>
<proteinExistence type="predicted"/>
<dbReference type="SMART" id="SM00698">
    <property type="entry name" value="MORN"/>
    <property type="match status" value="6"/>
</dbReference>
<feature type="compositionally biased region" description="Basic and acidic residues" evidence="7">
    <location>
        <begin position="1046"/>
        <end position="1062"/>
    </location>
</feature>
<dbReference type="PROSITE" id="PS01360">
    <property type="entry name" value="ZF_MYND_1"/>
    <property type="match status" value="1"/>
</dbReference>
<evidence type="ECO:0000313" key="9">
    <source>
        <dbReference type="Proteomes" id="UP000694888"/>
    </source>
</evidence>
<feature type="region of interest" description="Disordered" evidence="7">
    <location>
        <begin position="936"/>
        <end position="958"/>
    </location>
</feature>
<feature type="compositionally biased region" description="Low complexity" evidence="7">
    <location>
        <begin position="1063"/>
        <end position="1085"/>
    </location>
</feature>
<dbReference type="InterPro" id="IPR036770">
    <property type="entry name" value="Ankyrin_rpt-contain_sf"/>
</dbReference>
<dbReference type="PROSITE" id="PS50297">
    <property type="entry name" value="ANK_REP_REGION"/>
    <property type="match status" value="1"/>
</dbReference>
<dbReference type="Proteomes" id="UP000694888">
    <property type="component" value="Unplaced"/>
</dbReference>
<evidence type="ECO:0000313" key="10">
    <source>
        <dbReference type="RefSeq" id="XP_005106406.2"/>
    </source>
</evidence>
<feature type="region of interest" description="Disordered" evidence="7">
    <location>
        <begin position="1024"/>
        <end position="1146"/>
    </location>
</feature>
<dbReference type="Gene3D" id="2.20.110.10">
    <property type="entry name" value="Histone H3 K4-specific methyltransferase SET7/9 N-terminal domain"/>
    <property type="match status" value="3"/>
</dbReference>
<organism evidence="9 10">
    <name type="scientific">Aplysia californica</name>
    <name type="common">California sea hare</name>
    <dbReference type="NCBI Taxonomy" id="6500"/>
    <lineage>
        <taxon>Eukaryota</taxon>
        <taxon>Metazoa</taxon>
        <taxon>Spiralia</taxon>
        <taxon>Lophotrochozoa</taxon>
        <taxon>Mollusca</taxon>
        <taxon>Gastropoda</taxon>
        <taxon>Heterobranchia</taxon>
        <taxon>Euthyneura</taxon>
        <taxon>Tectipleura</taxon>
        <taxon>Aplysiida</taxon>
        <taxon>Aplysioidea</taxon>
        <taxon>Aplysiidae</taxon>
        <taxon>Aplysia</taxon>
    </lineage>
</organism>
<dbReference type="InterPro" id="IPR003409">
    <property type="entry name" value="MORN"/>
</dbReference>
<evidence type="ECO:0000256" key="2">
    <source>
        <dbReference type="ARBA" id="ARBA00022737"/>
    </source>
</evidence>
<dbReference type="PROSITE" id="PS50088">
    <property type="entry name" value="ANK_REPEAT"/>
    <property type="match status" value="2"/>
</dbReference>
<evidence type="ECO:0000256" key="3">
    <source>
        <dbReference type="ARBA" id="ARBA00022771"/>
    </source>
</evidence>
<keyword evidence="9" id="KW-1185">Reference proteome</keyword>
<keyword evidence="1" id="KW-0479">Metal-binding</keyword>
<keyword evidence="4" id="KW-0862">Zinc</keyword>
<dbReference type="Pfam" id="PF01753">
    <property type="entry name" value="zf-MYND"/>
    <property type="match status" value="1"/>
</dbReference>
<dbReference type="SUPFAM" id="SSF144232">
    <property type="entry name" value="HIT/MYND zinc finger-like"/>
    <property type="match status" value="1"/>
</dbReference>
<dbReference type="SUPFAM" id="SSF48403">
    <property type="entry name" value="Ankyrin repeat"/>
    <property type="match status" value="2"/>
</dbReference>
<dbReference type="InterPro" id="IPR002893">
    <property type="entry name" value="Znf_MYND"/>
</dbReference>
<feature type="compositionally biased region" description="Polar residues" evidence="7">
    <location>
        <begin position="1121"/>
        <end position="1133"/>
    </location>
</feature>
<evidence type="ECO:0000256" key="5">
    <source>
        <dbReference type="PROSITE-ProRule" id="PRU00023"/>
    </source>
</evidence>
<keyword evidence="2" id="KW-0677">Repeat</keyword>
<dbReference type="Gene3D" id="6.10.140.2220">
    <property type="match status" value="1"/>
</dbReference>
<dbReference type="Gene3D" id="1.25.40.20">
    <property type="entry name" value="Ankyrin repeat-containing domain"/>
    <property type="match status" value="3"/>
</dbReference>
<dbReference type="GeneID" id="101847989"/>
<dbReference type="Pfam" id="PF02493">
    <property type="entry name" value="MORN"/>
    <property type="match status" value="6"/>
</dbReference>
<feature type="repeat" description="ANK" evidence="5">
    <location>
        <begin position="763"/>
        <end position="795"/>
    </location>
</feature>
<dbReference type="RefSeq" id="XP_005106406.2">
    <property type="nucleotide sequence ID" value="XM_005106349.2"/>
</dbReference>
<name>A0ABM0K1A5_APLCA</name>
<feature type="repeat" description="ANK" evidence="5">
    <location>
        <begin position="366"/>
        <end position="398"/>
    </location>
</feature>
<protein>
    <submittedName>
        <fullName evidence="10">Ankyrin repeat and MYND domain-containing protein 1</fullName>
    </submittedName>
</protein>
<evidence type="ECO:0000256" key="4">
    <source>
        <dbReference type="ARBA" id="ARBA00022833"/>
    </source>
</evidence>
<dbReference type="PANTHER" id="PTHR15897">
    <property type="entry name" value="ANKYRIN REPEAT AND MYND DOMAIN PROTEIN 1"/>
    <property type="match status" value="1"/>
</dbReference>
<dbReference type="PROSITE" id="PS50865">
    <property type="entry name" value="ZF_MYND_2"/>
    <property type="match status" value="1"/>
</dbReference>
<keyword evidence="5" id="KW-0040">ANK repeat</keyword>
<evidence type="ECO:0000256" key="6">
    <source>
        <dbReference type="PROSITE-ProRule" id="PRU00134"/>
    </source>
</evidence>
<keyword evidence="3 6" id="KW-0863">Zinc-finger</keyword>